<dbReference type="SUPFAM" id="SSF53474">
    <property type="entry name" value="alpha/beta-Hydrolases"/>
    <property type="match status" value="1"/>
</dbReference>
<evidence type="ECO:0000313" key="1">
    <source>
        <dbReference type="EMBL" id="MFC4789059.1"/>
    </source>
</evidence>
<dbReference type="EMBL" id="JBHSHJ010000005">
    <property type="protein sequence ID" value="MFC4789059.1"/>
    <property type="molecule type" value="Genomic_DNA"/>
</dbReference>
<accession>A0ABV9QDQ4</accession>
<gene>
    <name evidence="1" type="ORF">ACFO6X_08715</name>
</gene>
<proteinExistence type="predicted"/>
<dbReference type="Proteomes" id="UP001596001">
    <property type="component" value="Unassembled WGS sequence"/>
</dbReference>
<dbReference type="GO" id="GO:0016787">
    <property type="term" value="F:hydrolase activity"/>
    <property type="evidence" value="ECO:0007669"/>
    <property type="project" value="UniProtKB-KW"/>
</dbReference>
<keyword evidence="2" id="KW-1185">Reference proteome</keyword>
<dbReference type="RefSeq" id="WP_382432086.1">
    <property type="nucleotide sequence ID" value="NZ_JBHSHJ010000005.1"/>
</dbReference>
<comment type="caution">
    <text evidence="1">The sequence shown here is derived from an EMBL/GenBank/DDBJ whole genome shotgun (WGS) entry which is preliminary data.</text>
</comment>
<protein>
    <submittedName>
        <fullName evidence="1">Alpha/beta hydrolase</fullName>
    </submittedName>
</protein>
<sequence length="336" mass="37506">MPQQCRLEARCMRALLFLLGLSWWWPHAMAWPASHPTELSRPLLAPSRWQESRWPTTPGEADLPVLHRGALLPPLRYRVVVLPGSGCAGMGAIAPRYFAGLLHAEVWVLHKPGIEVGHMTPPTQCAPAFVQTDALAWWHRQAQAALEGWWQRTAHSPTATLPTVLVGISEGAELVPALAPVVPGMAAMVLLSAPGLDPRETAVLQAQRLGRWPEWQALERAQASPLPDHTLYQGRSLRYWRDLWHWPLEQPLRNSPWPLLQVWGDADALVPAQAFALWAQRMRQRPAPWCVRQLPGADHGLQHGAQDGVQQLWHWLEQWARQPLAGLCAPTTTPAG</sequence>
<dbReference type="Gene3D" id="3.40.50.1820">
    <property type="entry name" value="alpha/beta hydrolase"/>
    <property type="match status" value="1"/>
</dbReference>
<name>A0ABV9QDQ4_9BURK</name>
<organism evidence="1 2">
    <name type="scientific">Giesbergeria sinuosa</name>
    <dbReference type="NCBI Taxonomy" id="80883"/>
    <lineage>
        <taxon>Bacteria</taxon>
        <taxon>Pseudomonadati</taxon>
        <taxon>Pseudomonadota</taxon>
        <taxon>Betaproteobacteria</taxon>
        <taxon>Burkholderiales</taxon>
        <taxon>Comamonadaceae</taxon>
        <taxon>Giesbergeria</taxon>
    </lineage>
</organism>
<reference evidence="2" key="1">
    <citation type="journal article" date="2019" name="Int. J. Syst. Evol. Microbiol.">
        <title>The Global Catalogue of Microorganisms (GCM) 10K type strain sequencing project: providing services to taxonomists for standard genome sequencing and annotation.</title>
        <authorList>
            <consortium name="The Broad Institute Genomics Platform"/>
            <consortium name="The Broad Institute Genome Sequencing Center for Infectious Disease"/>
            <person name="Wu L."/>
            <person name="Ma J."/>
        </authorList>
    </citation>
    <scope>NUCLEOTIDE SEQUENCE [LARGE SCALE GENOMIC DNA]</scope>
    <source>
        <strain evidence="2">CCUG 49452</strain>
    </source>
</reference>
<evidence type="ECO:0000313" key="2">
    <source>
        <dbReference type="Proteomes" id="UP001596001"/>
    </source>
</evidence>
<dbReference type="InterPro" id="IPR029058">
    <property type="entry name" value="AB_hydrolase_fold"/>
</dbReference>
<keyword evidence="1" id="KW-0378">Hydrolase</keyword>